<dbReference type="RefSeq" id="WP_183276950.1">
    <property type="nucleotide sequence ID" value="NZ_BLZR01000001.1"/>
</dbReference>
<accession>A0A6V8SDZ9</accession>
<dbReference type="Gene3D" id="1.10.3800.10">
    <property type="entry name" value="ADP-ribosylation domain"/>
    <property type="match status" value="1"/>
</dbReference>
<dbReference type="SUPFAM" id="SSF56399">
    <property type="entry name" value="ADP-ribosylation"/>
    <property type="match status" value="1"/>
</dbReference>
<dbReference type="InterPro" id="IPR018840">
    <property type="entry name" value="DUF2441"/>
</dbReference>
<proteinExistence type="predicted"/>
<dbReference type="Proteomes" id="UP000580568">
    <property type="component" value="Unassembled WGS sequence"/>
</dbReference>
<evidence type="ECO:0008006" key="3">
    <source>
        <dbReference type="Google" id="ProtNLM"/>
    </source>
</evidence>
<evidence type="ECO:0000313" key="1">
    <source>
        <dbReference type="EMBL" id="GFP75447.1"/>
    </source>
</evidence>
<dbReference type="Pfam" id="PF10386">
    <property type="entry name" value="DUF2441"/>
    <property type="match status" value="1"/>
</dbReference>
<dbReference type="AlphaFoldDB" id="A0A6V8SDZ9"/>
<keyword evidence="2" id="KW-1185">Reference proteome</keyword>
<gene>
    <name evidence="1" type="ORF">bsdtw1_01527</name>
</gene>
<sequence>MEAIYFYHVVTEKPMKLGQKILFDENNHNGVYNRVMTFKRIVEGEDVHGEIADLIKSDLDKWGKVAYRELALEEVRREEYCNYPSRLACLYTSRTLEEAKKWAQFFKNAGREVYSIVKLKVQGNVFDGDACNCFDGTKNKEDNSEKARHYWGLDIENHNPVIETLVDGEITVDEIIEDFQVT</sequence>
<evidence type="ECO:0000313" key="2">
    <source>
        <dbReference type="Proteomes" id="UP000580568"/>
    </source>
</evidence>
<reference evidence="1 2" key="1">
    <citation type="submission" date="2020-07" db="EMBL/GenBank/DDBJ databases">
        <title>A new beta-1,3-glucan-decomposing anaerobic bacterium isolated from anoxic soil subjected to biological soil disinfestation.</title>
        <authorList>
            <person name="Ueki A."/>
            <person name="Tonouchi A."/>
        </authorList>
    </citation>
    <scope>NUCLEOTIDE SEQUENCE [LARGE SCALE GENOMIC DNA]</scope>
    <source>
        <strain evidence="1 2">TW1</strain>
    </source>
</reference>
<dbReference type="Gene3D" id="3.20.170.10">
    <property type="entry name" value="ADP-ribosylation domain"/>
    <property type="match status" value="1"/>
</dbReference>
<comment type="caution">
    <text evidence="1">The sequence shown here is derived from an EMBL/GenBank/DDBJ whole genome shotgun (WGS) entry which is preliminary data.</text>
</comment>
<organism evidence="1 2">
    <name type="scientific">Clostridium fungisolvens</name>
    <dbReference type="NCBI Taxonomy" id="1604897"/>
    <lineage>
        <taxon>Bacteria</taxon>
        <taxon>Bacillati</taxon>
        <taxon>Bacillota</taxon>
        <taxon>Clostridia</taxon>
        <taxon>Eubacteriales</taxon>
        <taxon>Clostridiaceae</taxon>
        <taxon>Clostridium</taxon>
    </lineage>
</organism>
<dbReference type="EMBL" id="BLZR01000001">
    <property type="protein sequence ID" value="GFP75447.1"/>
    <property type="molecule type" value="Genomic_DNA"/>
</dbReference>
<name>A0A6V8SDZ9_9CLOT</name>
<protein>
    <recommendedName>
        <fullName evidence="3">DUF2441 domain-containing protein</fullName>
    </recommendedName>
</protein>